<dbReference type="Pfam" id="PF01288">
    <property type="entry name" value="HPPK"/>
    <property type="match status" value="1"/>
</dbReference>
<keyword evidence="4" id="KW-0808">Transferase</keyword>
<evidence type="ECO:0000256" key="6">
    <source>
        <dbReference type="ARBA" id="ARBA00022777"/>
    </source>
</evidence>
<keyword evidence="8" id="KW-0289">Folate biosynthesis</keyword>
<sequence>MNRVYIAFGSNIGDRRKAVDEALSLIEQRGMSIIKKSGIYETEPYGYKNQPPFINGVIEVETSLSCREVLKELLDIEAGLGRVREFKWGPRIIDLDIIFYNDEVYNEEDLKVPHPDMHNREFVLKPLCDIAPDFMHPILNKRVIELYQELG</sequence>
<dbReference type="GO" id="GO:0016301">
    <property type="term" value="F:kinase activity"/>
    <property type="evidence" value="ECO:0007669"/>
    <property type="project" value="UniProtKB-KW"/>
</dbReference>
<dbReference type="PROSITE" id="PS00794">
    <property type="entry name" value="HPPK"/>
    <property type="match status" value="1"/>
</dbReference>
<dbReference type="EC" id="2.7.6.3" evidence="3"/>
<keyword evidence="7" id="KW-0067">ATP-binding</keyword>
<dbReference type="CDD" id="cd00483">
    <property type="entry name" value="HPPK"/>
    <property type="match status" value="1"/>
</dbReference>
<dbReference type="InterPro" id="IPR035907">
    <property type="entry name" value="Hppk_sf"/>
</dbReference>
<comment type="caution">
    <text evidence="10">The sequence shown here is derived from an EMBL/GenBank/DDBJ whole genome shotgun (WGS) entry which is preliminary data.</text>
</comment>
<organism evidence="10 11">
    <name type="scientific">Fonticella tunisiensis</name>
    <dbReference type="NCBI Taxonomy" id="1096341"/>
    <lineage>
        <taxon>Bacteria</taxon>
        <taxon>Bacillati</taxon>
        <taxon>Bacillota</taxon>
        <taxon>Clostridia</taxon>
        <taxon>Eubacteriales</taxon>
        <taxon>Clostridiaceae</taxon>
        <taxon>Fonticella</taxon>
    </lineage>
</organism>
<protein>
    <recommendedName>
        <fullName evidence="3">2-amino-4-hydroxy-6-hydroxymethyldihydropteridine diphosphokinase</fullName>
        <ecNumber evidence="3">2.7.6.3</ecNumber>
    </recommendedName>
</protein>
<dbReference type="GO" id="GO:0003848">
    <property type="term" value="F:2-amino-4-hydroxy-6-hydroxymethyldihydropteridine diphosphokinase activity"/>
    <property type="evidence" value="ECO:0007669"/>
    <property type="project" value="UniProtKB-EC"/>
</dbReference>
<name>A0A4R7KB46_9CLOT</name>
<dbReference type="GO" id="GO:0046656">
    <property type="term" value="P:folic acid biosynthetic process"/>
    <property type="evidence" value="ECO:0007669"/>
    <property type="project" value="UniProtKB-KW"/>
</dbReference>
<dbReference type="InterPro" id="IPR000550">
    <property type="entry name" value="Hppk"/>
</dbReference>
<dbReference type="UniPathway" id="UPA00077">
    <property type="reaction ID" value="UER00155"/>
</dbReference>
<keyword evidence="6 10" id="KW-0418">Kinase</keyword>
<dbReference type="EMBL" id="SOAZ01000018">
    <property type="protein sequence ID" value="TDT51349.1"/>
    <property type="molecule type" value="Genomic_DNA"/>
</dbReference>
<evidence type="ECO:0000256" key="5">
    <source>
        <dbReference type="ARBA" id="ARBA00022741"/>
    </source>
</evidence>
<evidence type="ECO:0000256" key="3">
    <source>
        <dbReference type="ARBA" id="ARBA00013253"/>
    </source>
</evidence>
<evidence type="ECO:0000256" key="7">
    <source>
        <dbReference type="ARBA" id="ARBA00022840"/>
    </source>
</evidence>
<comment type="catalytic activity">
    <reaction evidence="1">
        <text>6-hydroxymethyl-7,8-dihydropterin + ATP = (7,8-dihydropterin-6-yl)methyl diphosphate + AMP + H(+)</text>
        <dbReference type="Rhea" id="RHEA:11412"/>
        <dbReference type="ChEBI" id="CHEBI:15378"/>
        <dbReference type="ChEBI" id="CHEBI:30616"/>
        <dbReference type="ChEBI" id="CHEBI:44841"/>
        <dbReference type="ChEBI" id="CHEBI:72950"/>
        <dbReference type="ChEBI" id="CHEBI:456215"/>
        <dbReference type="EC" id="2.7.6.3"/>
    </reaction>
</comment>
<feature type="domain" description="7,8-dihydro-6-hydroxymethylpterin-pyrophosphokinase" evidence="9">
    <location>
        <begin position="87"/>
        <end position="98"/>
    </location>
</feature>
<comment type="pathway">
    <text evidence="2">Cofactor biosynthesis; tetrahydrofolate biosynthesis; 2-amino-4-hydroxy-6-hydroxymethyl-7,8-dihydropteridine diphosphate from 7,8-dihydroneopterin triphosphate: step 4/4.</text>
</comment>
<keyword evidence="11" id="KW-1185">Reference proteome</keyword>
<dbReference type="AlphaFoldDB" id="A0A4R7KB46"/>
<dbReference type="PANTHER" id="PTHR43071">
    <property type="entry name" value="2-AMINO-4-HYDROXY-6-HYDROXYMETHYLDIHYDROPTERIDINE PYROPHOSPHOKINASE"/>
    <property type="match status" value="1"/>
</dbReference>
<evidence type="ECO:0000256" key="4">
    <source>
        <dbReference type="ARBA" id="ARBA00022679"/>
    </source>
</evidence>
<evidence type="ECO:0000313" key="11">
    <source>
        <dbReference type="Proteomes" id="UP000295325"/>
    </source>
</evidence>
<dbReference type="Gene3D" id="3.30.70.560">
    <property type="entry name" value="7,8-Dihydro-6-hydroxymethylpterin-pyrophosphokinase HPPK"/>
    <property type="match status" value="1"/>
</dbReference>
<evidence type="ECO:0000256" key="8">
    <source>
        <dbReference type="ARBA" id="ARBA00022909"/>
    </source>
</evidence>
<dbReference type="RefSeq" id="WP_133628681.1">
    <property type="nucleotide sequence ID" value="NZ_SOAZ01000018.1"/>
</dbReference>
<dbReference type="SUPFAM" id="SSF55083">
    <property type="entry name" value="6-hydroxymethyl-7,8-dihydropterin pyrophosphokinase, HPPK"/>
    <property type="match status" value="1"/>
</dbReference>
<dbReference type="GO" id="GO:0046654">
    <property type="term" value="P:tetrahydrofolate biosynthetic process"/>
    <property type="evidence" value="ECO:0007669"/>
    <property type="project" value="UniProtKB-UniPathway"/>
</dbReference>
<evidence type="ECO:0000259" key="9">
    <source>
        <dbReference type="PROSITE" id="PS00794"/>
    </source>
</evidence>
<evidence type="ECO:0000256" key="1">
    <source>
        <dbReference type="ARBA" id="ARBA00000198"/>
    </source>
</evidence>
<dbReference type="NCBIfam" id="TIGR01498">
    <property type="entry name" value="folK"/>
    <property type="match status" value="1"/>
</dbReference>
<evidence type="ECO:0000313" key="10">
    <source>
        <dbReference type="EMBL" id="TDT51349.1"/>
    </source>
</evidence>
<dbReference type="PANTHER" id="PTHR43071:SF1">
    <property type="entry name" value="2-AMINO-4-HYDROXY-6-HYDROXYMETHYLDIHYDROPTERIDINE PYROPHOSPHOKINASE"/>
    <property type="match status" value="1"/>
</dbReference>
<proteinExistence type="predicted"/>
<reference evidence="10 11" key="1">
    <citation type="submission" date="2019-03" db="EMBL/GenBank/DDBJ databases">
        <title>Genomic Encyclopedia of Type Strains, Phase IV (KMG-IV): sequencing the most valuable type-strain genomes for metagenomic binning, comparative biology and taxonomic classification.</title>
        <authorList>
            <person name="Goeker M."/>
        </authorList>
    </citation>
    <scope>NUCLEOTIDE SEQUENCE [LARGE SCALE GENOMIC DNA]</scope>
    <source>
        <strain evidence="10 11">DSM 24455</strain>
    </source>
</reference>
<dbReference type="Proteomes" id="UP000295325">
    <property type="component" value="Unassembled WGS sequence"/>
</dbReference>
<keyword evidence="5" id="KW-0547">Nucleotide-binding</keyword>
<gene>
    <name evidence="10" type="ORF">EDD71_11833</name>
</gene>
<dbReference type="OrthoDB" id="9808041at2"/>
<evidence type="ECO:0000256" key="2">
    <source>
        <dbReference type="ARBA" id="ARBA00005051"/>
    </source>
</evidence>
<accession>A0A4R7KB46</accession>
<dbReference type="GO" id="GO:0005524">
    <property type="term" value="F:ATP binding"/>
    <property type="evidence" value="ECO:0007669"/>
    <property type="project" value="UniProtKB-KW"/>
</dbReference>